<name>A0A842A4Y8_9LIST</name>
<dbReference type="Proteomes" id="UP000586951">
    <property type="component" value="Unassembled WGS sequence"/>
</dbReference>
<reference evidence="2 3" key="1">
    <citation type="submission" date="2020-03" db="EMBL/GenBank/DDBJ databases">
        <title>Soil Listeria distribution.</title>
        <authorList>
            <person name="Liao J."/>
            <person name="Wiedmann M."/>
        </authorList>
    </citation>
    <scope>NUCLEOTIDE SEQUENCE [LARGE SCALE GENOMIC DNA]</scope>
    <source>
        <strain evidence="2 3">FSL L7-1427</strain>
    </source>
</reference>
<dbReference type="RefSeq" id="WP_185419073.1">
    <property type="nucleotide sequence ID" value="NZ_JAARRU010000010.1"/>
</dbReference>
<proteinExistence type="predicted"/>
<protein>
    <submittedName>
        <fullName evidence="2">Uncharacterized protein</fullName>
    </submittedName>
</protein>
<organism evidence="2 3">
    <name type="scientific">Listeria booriae</name>
    <dbReference type="NCBI Taxonomy" id="1552123"/>
    <lineage>
        <taxon>Bacteria</taxon>
        <taxon>Bacillati</taxon>
        <taxon>Bacillota</taxon>
        <taxon>Bacilli</taxon>
        <taxon>Bacillales</taxon>
        <taxon>Listeriaceae</taxon>
        <taxon>Listeria</taxon>
    </lineage>
</organism>
<dbReference type="EMBL" id="JAARRU010000010">
    <property type="protein sequence ID" value="MBC1567242.1"/>
    <property type="molecule type" value="Genomic_DNA"/>
</dbReference>
<accession>A0A842A4Y8</accession>
<feature type="region of interest" description="Disordered" evidence="1">
    <location>
        <begin position="1"/>
        <end position="20"/>
    </location>
</feature>
<comment type="caution">
    <text evidence="2">The sequence shown here is derived from an EMBL/GenBank/DDBJ whole genome shotgun (WGS) entry which is preliminary data.</text>
</comment>
<evidence type="ECO:0000313" key="3">
    <source>
        <dbReference type="Proteomes" id="UP000586951"/>
    </source>
</evidence>
<dbReference type="AlphaFoldDB" id="A0A842A4Y8"/>
<gene>
    <name evidence="2" type="ORF">HB907_17670</name>
</gene>
<evidence type="ECO:0000256" key="1">
    <source>
        <dbReference type="SAM" id="MobiDB-lite"/>
    </source>
</evidence>
<sequence>MYAVEENKNKEKSRSSMLKQDQHTLEECLKQLEDEKSKTFLQLVLKEVVQEHMIVETELNIQAIKTCLEQTEEEAKQKDYKTRIRYMQDQLYNMKEHQIAHLAEAEGRVRAQLAHKDQLAFIQQQNKQRKTEKRVTGILPNVPRKNLNRKKYKEKADCSKVISPLEIEKRGCIFFTRDHKEYVHLYNDILINPSTMEVKTFREVLASTLHVRNSEGEMIFKYAKHAFRPVIRRKI</sequence>
<evidence type="ECO:0000313" key="2">
    <source>
        <dbReference type="EMBL" id="MBC1567242.1"/>
    </source>
</evidence>